<evidence type="ECO:0000256" key="11">
    <source>
        <dbReference type="HAMAP-Rule" id="MF_01393"/>
    </source>
</evidence>
<dbReference type="GO" id="GO:0046933">
    <property type="term" value="F:proton-transporting ATP synthase activity, rotational mechanism"/>
    <property type="evidence" value="ECO:0007669"/>
    <property type="project" value="UniProtKB-UniRule"/>
</dbReference>
<dbReference type="CDD" id="cd00310">
    <property type="entry name" value="ATP-synt_Fo_a_6"/>
    <property type="match status" value="1"/>
</dbReference>
<feature type="transmembrane region" description="Helical" evidence="11">
    <location>
        <begin position="205"/>
        <end position="223"/>
    </location>
</feature>
<comment type="similarity">
    <text evidence="2 11">Belongs to the ATPase A chain family.</text>
</comment>
<dbReference type="Proteomes" id="UP000184526">
    <property type="component" value="Unassembled WGS sequence"/>
</dbReference>
<keyword evidence="10 11" id="KW-0066">ATP synthesis</keyword>
<keyword evidence="8 11" id="KW-0406">Ion transport</keyword>
<reference evidence="12 13" key="1">
    <citation type="submission" date="2016-11" db="EMBL/GenBank/DDBJ databases">
        <authorList>
            <person name="Jaros S."/>
            <person name="Januszkiewicz K."/>
            <person name="Wedrychowicz H."/>
        </authorList>
    </citation>
    <scope>NUCLEOTIDE SEQUENCE [LARGE SCALE GENOMIC DNA]</scope>
    <source>
        <strain evidence="12 13">DSM 3089</strain>
    </source>
</reference>
<keyword evidence="13" id="KW-1185">Reference proteome</keyword>
<comment type="function">
    <text evidence="11">Key component of the proton channel; it plays a direct role in the translocation of protons across the membrane.</text>
</comment>
<evidence type="ECO:0000256" key="6">
    <source>
        <dbReference type="ARBA" id="ARBA00022781"/>
    </source>
</evidence>
<dbReference type="InterPro" id="IPR035908">
    <property type="entry name" value="F0_ATP_A_sf"/>
</dbReference>
<dbReference type="AlphaFoldDB" id="A0A1M5W2N5"/>
<evidence type="ECO:0000256" key="8">
    <source>
        <dbReference type="ARBA" id="ARBA00023065"/>
    </source>
</evidence>
<organism evidence="12 13">
    <name type="scientific">Clostridium collagenovorans DSM 3089</name>
    <dbReference type="NCBI Taxonomy" id="1121306"/>
    <lineage>
        <taxon>Bacteria</taxon>
        <taxon>Bacillati</taxon>
        <taxon>Bacillota</taxon>
        <taxon>Clostridia</taxon>
        <taxon>Eubacteriales</taxon>
        <taxon>Clostridiaceae</taxon>
        <taxon>Clostridium</taxon>
    </lineage>
</organism>
<dbReference type="PANTHER" id="PTHR42823:SF3">
    <property type="entry name" value="ATP SYNTHASE SUBUNIT A, CHLOROPLASTIC"/>
    <property type="match status" value="1"/>
</dbReference>
<dbReference type="PROSITE" id="PS00449">
    <property type="entry name" value="ATPASE_A"/>
    <property type="match status" value="1"/>
</dbReference>
<protein>
    <recommendedName>
        <fullName evidence="11">ATP synthase subunit a</fullName>
    </recommendedName>
    <alternativeName>
        <fullName evidence="11">ATP synthase F0 sector subunit a</fullName>
    </alternativeName>
    <alternativeName>
        <fullName evidence="11">F-ATPase subunit 6</fullName>
    </alternativeName>
</protein>
<feature type="transmembrane region" description="Helical" evidence="11">
    <location>
        <begin position="20"/>
        <end position="40"/>
    </location>
</feature>
<dbReference type="InterPro" id="IPR000568">
    <property type="entry name" value="ATP_synth_F0_asu"/>
</dbReference>
<dbReference type="InterPro" id="IPR023011">
    <property type="entry name" value="ATP_synth_F0_asu_AS"/>
</dbReference>
<comment type="subcellular location">
    <subcellularLocation>
        <location evidence="11">Cell membrane</location>
        <topology evidence="11">Multi-pass membrane protein</topology>
    </subcellularLocation>
    <subcellularLocation>
        <location evidence="1">Membrane</location>
        <topology evidence="1">Multi-pass membrane protein</topology>
    </subcellularLocation>
</comment>
<accession>A0A1M5W2N5</accession>
<evidence type="ECO:0000313" key="13">
    <source>
        <dbReference type="Proteomes" id="UP000184526"/>
    </source>
</evidence>
<keyword evidence="4 11" id="KW-0138">CF(0)</keyword>
<evidence type="ECO:0000256" key="1">
    <source>
        <dbReference type="ARBA" id="ARBA00004141"/>
    </source>
</evidence>
<dbReference type="NCBIfam" id="NF004484">
    <property type="entry name" value="PRK05815.3-2"/>
    <property type="match status" value="1"/>
</dbReference>
<sequence length="225" mass="25097">MEDLVIWSFAFKGMNIHITLSMLLQVVVSLLIIGVAFYLTKNLKKFPDKKQSVLELFIVKLHGVIKENMGGNYFSFAPFIGTLAIYLGSLNLIGLFGISPPTTDFSVAFGLGLISFIVIQAYTIKKIGILHYFGGYAKPIAVLLPINIMERFVFPLSLALRLFGNMFAATMVMDLLYEALAHISIFAQFGVPIALHAYFDIFDGTLQMVIFVMLTMINIKIISEH</sequence>
<dbReference type="GO" id="GO:0005886">
    <property type="term" value="C:plasma membrane"/>
    <property type="evidence" value="ECO:0007669"/>
    <property type="project" value="UniProtKB-SubCell"/>
</dbReference>
<gene>
    <name evidence="11" type="primary">atpB</name>
    <name evidence="12" type="ORF">SAMN02745196_01512</name>
</gene>
<dbReference type="HAMAP" id="MF_01393">
    <property type="entry name" value="ATP_synth_a_bact"/>
    <property type="match status" value="1"/>
</dbReference>
<feature type="transmembrane region" description="Helical" evidence="11">
    <location>
        <begin position="129"/>
        <end position="146"/>
    </location>
</feature>
<evidence type="ECO:0000256" key="9">
    <source>
        <dbReference type="ARBA" id="ARBA00023136"/>
    </source>
</evidence>
<evidence type="ECO:0000256" key="5">
    <source>
        <dbReference type="ARBA" id="ARBA00022692"/>
    </source>
</evidence>
<keyword evidence="9 11" id="KW-0472">Membrane</keyword>
<dbReference type="GO" id="GO:0045259">
    <property type="term" value="C:proton-transporting ATP synthase complex"/>
    <property type="evidence" value="ECO:0007669"/>
    <property type="project" value="UniProtKB-KW"/>
</dbReference>
<dbReference type="Gene3D" id="1.20.120.220">
    <property type="entry name" value="ATP synthase, F0 complex, subunit A"/>
    <property type="match status" value="1"/>
</dbReference>
<dbReference type="OrthoDB" id="9789241at2"/>
<dbReference type="STRING" id="1121306.SAMN02745196_01512"/>
<keyword evidence="3 11" id="KW-0813">Transport</keyword>
<feature type="transmembrane region" description="Helical" evidence="11">
    <location>
        <begin position="76"/>
        <end position="99"/>
    </location>
</feature>
<evidence type="ECO:0000313" key="12">
    <source>
        <dbReference type="EMBL" id="SHH81776.1"/>
    </source>
</evidence>
<dbReference type="PRINTS" id="PR00123">
    <property type="entry name" value="ATPASEA"/>
</dbReference>
<dbReference type="RefSeq" id="WP_072831413.1">
    <property type="nucleotide sequence ID" value="NZ_FQXP01000005.1"/>
</dbReference>
<proteinExistence type="inferred from homology"/>
<keyword evidence="6 11" id="KW-0375">Hydrogen ion transport</keyword>
<keyword evidence="5 11" id="KW-0812">Transmembrane</keyword>
<name>A0A1M5W2N5_9CLOT</name>
<feature type="transmembrane region" description="Helical" evidence="11">
    <location>
        <begin position="179"/>
        <end position="199"/>
    </location>
</feature>
<dbReference type="InterPro" id="IPR045082">
    <property type="entry name" value="ATP_syn_F0_a_bact/chloroplast"/>
</dbReference>
<evidence type="ECO:0000256" key="4">
    <source>
        <dbReference type="ARBA" id="ARBA00022547"/>
    </source>
</evidence>
<keyword evidence="11" id="KW-1003">Cell membrane</keyword>
<evidence type="ECO:0000256" key="7">
    <source>
        <dbReference type="ARBA" id="ARBA00022989"/>
    </source>
</evidence>
<dbReference type="Pfam" id="PF00119">
    <property type="entry name" value="ATP-synt_A"/>
    <property type="match status" value="1"/>
</dbReference>
<keyword evidence="7 11" id="KW-1133">Transmembrane helix</keyword>
<dbReference type="EMBL" id="FQXP01000005">
    <property type="protein sequence ID" value="SHH81776.1"/>
    <property type="molecule type" value="Genomic_DNA"/>
</dbReference>
<evidence type="ECO:0000256" key="3">
    <source>
        <dbReference type="ARBA" id="ARBA00022448"/>
    </source>
</evidence>
<dbReference type="PANTHER" id="PTHR42823">
    <property type="entry name" value="ATP SYNTHASE SUBUNIT A, CHLOROPLASTIC"/>
    <property type="match status" value="1"/>
</dbReference>
<evidence type="ECO:0000256" key="2">
    <source>
        <dbReference type="ARBA" id="ARBA00006810"/>
    </source>
</evidence>
<evidence type="ECO:0000256" key="10">
    <source>
        <dbReference type="ARBA" id="ARBA00023310"/>
    </source>
</evidence>
<feature type="transmembrane region" description="Helical" evidence="11">
    <location>
        <begin position="105"/>
        <end position="122"/>
    </location>
</feature>
<dbReference type="SUPFAM" id="SSF81336">
    <property type="entry name" value="F1F0 ATP synthase subunit A"/>
    <property type="match status" value="1"/>
</dbReference>
<dbReference type="GO" id="GO:0042777">
    <property type="term" value="P:proton motive force-driven plasma membrane ATP synthesis"/>
    <property type="evidence" value="ECO:0007669"/>
    <property type="project" value="TreeGrafter"/>
</dbReference>